<keyword evidence="1" id="KW-1133">Transmembrane helix</keyword>
<protein>
    <submittedName>
        <fullName evidence="2">Uncharacterized protein</fullName>
    </submittedName>
</protein>
<evidence type="ECO:0000313" key="2">
    <source>
        <dbReference type="EMBL" id="QHS94762.1"/>
    </source>
</evidence>
<feature type="transmembrane region" description="Helical" evidence="1">
    <location>
        <begin position="98"/>
        <end position="117"/>
    </location>
</feature>
<organism evidence="2">
    <name type="scientific">viral metagenome</name>
    <dbReference type="NCBI Taxonomy" id="1070528"/>
    <lineage>
        <taxon>unclassified sequences</taxon>
        <taxon>metagenomes</taxon>
        <taxon>organismal metagenomes</taxon>
    </lineage>
</organism>
<evidence type="ECO:0000256" key="1">
    <source>
        <dbReference type="SAM" id="Phobius"/>
    </source>
</evidence>
<keyword evidence="1" id="KW-0472">Membrane</keyword>
<proteinExistence type="predicted"/>
<name>A0A6C0BS03_9ZZZZ</name>
<dbReference type="AlphaFoldDB" id="A0A6C0BS03"/>
<sequence length="119" mass="13663">MSNINNSYPKFENNDIQKNAEWNVINNYRFRKIKKINEDIINRQLESFTDFNKFKDTEGFNTVSAAEVAIKDIKKHSSSDDANVEISERGVSSERLQLYGWTLLTLLTLTGGIIITTTK</sequence>
<keyword evidence="1" id="KW-0812">Transmembrane</keyword>
<dbReference type="EMBL" id="MN739233">
    <property type="protein sequence ID" value="QHS94762.1"/>
    <property type="molecule type" value="Genomic_DNA"/>
</dbReference>
<reference evidence="2" key="1">
    <citation type="journal article" date="2020" name="Nature">
        <title>Giant virus diversity and host interactions through global metagenomics.</title>
        <authorList>
            <person name="Schulz F."/>
            <person name="Roux S."/>
            <person name="Paez-Espino D."/>
            <person name="Jungbluth S."/>
            <person name="Walsh D.A."/>
            <person name="Denef V.J."/>
            <person name="McMahon K.D."/>
            <person name="Konstantinidis K.T."/>
            <person name="Eloe-Fadrosh E.A."/>
            <person name="Kyrpides N.C."/>
            <person name="Woyke T."/>
        </authorList>
    </citation>
    <scope>NUCLEOTIDE SEQUENCE</scope>
    <source>
        <strain evidence="2">GVMAG-M-3300018428-16</strain>
    </source>
</reference>
<accession>A0A6C0BS03</accession>